<evidence type="ECO:0000256" key="1">
    <source>
        <dbReference type="ARBA" id="ARBA00023125"/>
    </source>
</evidence>
<proteinExistence type="predicted"/>
<dbReference type="InterPro" id="IPR001647">
    <property type="entry name" value="HTH_TetR"/>
</dbReference>
<dbReference type="InterPro" id="IPR009057">
    <property type="entry name" value="Homeodomain-like_sf"/>
</dbReference>
<dbReference type="PANTHER" id="PTHR30055:SF226">
    <property type="entry name" value="HTH-TYPE TRANSCRIPTIONAL REGULATOR PKSA"/>
    <property type="match status" value="1"/>
</dbReference>
<organism evidence="4 5">
    <name type="scientific">Nonomuraea rhodomycinica</name>
    <dbReference type="NCBI Taxonomy" id="1712872"/>
    <lineage>
        <taxon>Bacteria</taxon>
        <taxon>Bacillati</taxon>
        <taxon>Actinomycetota</taxon>
        <taxon>Actinomycetes</taxon>
        <taxon>Streptosporangiales</taxon>
        <taxon>Streptosporangiaceae</taxon>
        <taxon>Nonomuraea</taxon>
    </lineage>
</organism>
<protein>
    <submittedName>
        <fullName evidence="4">TetR family transcriptional regulator</fullName>
    </submittedName>
</protein>
<dbReference type="PROSITE" id="PS50977">
    <property type="entry name" value="HTH_TETR_2"/>
    <property type="match status" value="1"/>
</dbReference>
<dbReference type="Proteomes" id="UP000546126">
    <property type="component" value="Unassembled WGS sequence"/>
</dbReference>
<reference evidence="4 5" key="1">
    <citation type="submission" date="2020-06" db="EMBL/GenBank/DDBJ databases">
        <authorList>
            <person name="Chanama M."/>
        </authorList>
    </citation>
    <scope>NUCLEOTIDE SEQUENCE [LARGE SCALE GENOMIC DNA]</scope>
    <source>
        <strain evidence="4 5">TBRC6557</strain>
    </source>
</reference>
<evidence type="ECO:0000313" key="4">
    <source>
        <dbReference type="EMBL" id="NUW39981.1"/>
    </source>
</evidence>
<dbReference type="Pfam" id="PF17918">
    <property type="entry name" value="TetR_C_15"/>
    <property type="match status" value="1"/>
</dbReference>
<dbReference type="GO" id="GO:0000976">
    <property type="term" value="F:transcription cis-regulatory region binding"/>
    <property type="evidence" value="ECO:0007669"/>
    <property type="project" value="TreeGrafter"/>
</dbReference>
<dbReference type="AlphaFoldDB" id="A0A7Y6IL21"/>
<dbReference type="InterPro" id="IPR041669">
    <property type="entry name" value="TetR_C_15"/>
</dbReference>
<sequence>MPPCPEAVVTERVVRRQARGLRRMAEILDAAELVIADVGYPEMTTNQVAARAGMSPGSLYQFFRNKEEILDGLVARYTDEREEFWAARLAEVTPEVPLEALVGRLVDESVAFKTRSPAYWALLYGSATGDRLAAAAGRLHEAIAGQVAQMLRRRSPGLEPERALTLGTMAVAAVKAVMPLVSTAAPERADALVAELKTMLVRYLG</sequence>
<feature type="DNA-binding region" description="H-T-H motif" evidence="2">
    <location>
        <begin position="44"/>
        <end position="63"/>
    </location>
</feature>
<dbReference type="Pfam" id="PF00440">
    <property type="entry name" value="TetR_N"/>
    <property type="match status" value="1"/>
</dbReference>
<name>A0A7Y6IL21_9ACTN</name>
<comment type="caution">
    <text evidence="4">The sequence shown here is derived from an EMBL/GenBank/DDBJ whole genome shotgun (WGS) entry which is preliminary data.</text>
</comment>
<evidence type="ECO:0000259" key="3">
    <source>
        <dbReference type="PROSITE" id="PS50977"/>
    </source>
</evidence>
<keyword evidence="1 2" id="KW-0238">DNA-binding</keyword>
<dbReference type="EMBL" id="JABWGO010000001">
    <property type="protein sequence ID" value="NUW39981.1"/>
    <property type="molecule type" value="Genomic_DNA"/>
</dbReference>
<evidence type="ECO:0000256" key="2">
    <source>
        <dbReference type="PROSITE-ProRule" id="PRU00335"/>
    </source>
</evidence>
<dbReference type="InterPro" id="IPR050109">
    <property type="entry name" value="HTH-type_TetR-like_transc_reg"/>
</dbReference>
<dbReference type="PRINTS" id="PR00455">
    <property type="entry name" value="HTHTETR"/>
</dbReference>
<dbReference type="SUPFAM" id="SSF46689">
    <property type="entry name" value="Homeodomain-like"/>
    <property type="match status" value="1"/>
</dbReference>
<evidence type="ECO:0000313" key="5">
    <source>
        <dbReference type="Proteomes" id="UP000546126"/>
    </source>
</evidence>
<dbReference type="Gene3D" id="1.10.357.10">
    <property type="entry name" value="Tetracycline Repressor, domain 2"/>
    <property type="match status" value="1"/>
</dbReference>
<keyword evidence="5" id="KW-1185">Reference proteome</keyword>
<dbReference type="GO" id="GO:0003700">
    <property type="term" value="F:DNA-binding transcription factor activity"/>
    <property type="evidence" value="ECO:0007669"/>
    <property type="project" value="TreeGrafter"/>
</dbReference>
<accession>A0A7Y6IL21</accession>
<gene>
    <name evidence="4" type="ORF">HT134_07530</name>
</gene>
<feature type="domain" description="HTH tetR-type" evidence="3">
    <location>
        <begin position="21"/>
        <end position="81"/>
    </location>
</feature>
<dbReference type="PANTHER" id="PTHR30055">
    <property type="entry name" value="HTH-TYPE TRANSCRIPTIONAL REGULATOR RUTR"/>
    <property type="match status" value="1"/>
</dbReference>